<dbReference type="AlphaFoldDB" id="A0A4R7KT63"/>
<evidence type="ECO:0000256" key="4">
    <source>
        <dbReference type="ARBA" id="ARBA00022692"/>
    </source>
</evidence>
<dbReference type="Pfam" id="PF01891">
    <property type="entry name" value="CbiM"/>
    <property type="match status" value="1"/>
</dbReference>
<keyword evidence="4 7" id="KW-0812">Transmembrane</keyword>
<keyword evidence="6 7" id="KW-0472">Membrane</keyword>
<proteinExistence type="predicted"/>
<feature type="transmembrane region" description="Helical" evidence="7">
    <location>
        <begin position="295"/>
        <end position="319"/>
    </location>
</feature>
<dbReference type="NCBIfam" id="NF008873">
    <property type="entry name" value="PRK11909.1"/>
    <property type="match status" value="1"/>
</dbReference>
<evidence type="ECO:0000256" key="7">
    <source>
        <dbReference type="SAM" id="Phobius"/>
    </source>
</evidence>
<reference evidence="9 10" key="1">
    <citation type="submission" date="2019-03" db="EMBL/GenBank/DDBJ databases">
        <title>Genomic Encyclopedia of Type Strains, Phase IV (KMG-IV): sequencing the most valuable type-strain genomes for metagenomic binning, comparative biology and taxonomic classification.</title>
        <authorList>
            <person name="Goeker M."/>
        </authorList>
    </citation>
    <scope>NUCLEOTIDE SEQUENCE [LARGE SCALE GENOMIC DNA]</scope>
    <source>
        <strain evidence="9 10">DSM 24455</strain>
    </source>
</reference>
<keyword evidence="5 7" id="KW-1133">Transmembrane helix</keyword>
<dbReference type="InterPro" id="IPR002751">
    <property type="entry name" value="CbiM/NikMN"/>
</dbReference>
<dbReference type="Pfam" id="PF13190">
    <property type="entry name" value="PDGLE"/>
    <property type="match status" value="1"/>
</dbReference>
<evidence type="ECO:0000256" key="1">
    <source>
        <dbReference type="ARBA" id="ARBA00004651"/>
    </source>
</evidence>
<feature type="transmembrane region" description="Helical" evidence="7">
    <location>
        <begin position="178"/>
        <end position="211"/>
    </location>
</feature>
<feature type="transmembrane region" description="Helical" evidence="7">
    <location>
        <begin position="231"/>
        <end position="252"/>
    </location>
</feature>
<dbReference type="PANTHER" id="PTHR34229:SF1">
    <property type="entry name" value="METAL TRANSPORT PROTEIN HI_1621-RELATED"/>
    <property type="match status" value="1"/>
</dbReference>
<accession>A0A4R7KT63</accession>
<feature type="transmembrane region" description="Helical" evidence="7">
    <location>
        <begin position="40"/>
        <end position="60"/>
    </location>
</feature>
<comment type="subcellular location">
    <subcellularLocation>
        <location evidence="1">Cell membrane</location>
        <topology evidence="1">Multi-pass membrane protein</topology>
    </subcellularLocation>
</comment>
<feature type="transmembrane region" description="Helical" evidence="7">
    <location>
        <begin position="72"/>
        <end position="97"/>
    </location>
</feature>
<evidence type="ECO:0000256" key="2">
    <source>
        <dbReference type="ARBA" id="ARBA00022448"/>
    </source>
</evidence>
<dbReference type="GO" id="GO:0005886">
    <property type="term" value="C:plasma membrane"/>
    <property type="evidence" value="ECO:0007669"/>
    <property type="project" value="UniProtKB-SubCell"/>
</dbReference>
<keyword evidence="3" id="KW-1003">Cell membrane</keyword>
<protein>
    <submittedName>
        <fullName evidence="9">Cobalt/nickel transport system permease protein</fullName>
    </submittedName>
</protein>
<feature type="domain" description="PDGLE" evidence="8">
    <location>
        <begin position="231"/>
        <end position="316"/>
    </location>
</feature>
<evidence type="ECO:0000256" key="5">
    <source>
        <dbReference type="ARBA" id="ARBA00022989"/>
    </source>
</evidence>
<feature type="transmembrane region" description="Helical" evidence="7">
    <location>
        <begin position="103"/>
        <end position="125"/>
    </location>
</feature>
<comment type="caution">
    <text evidence="9">The sequence shown here is derived from an EMBL/GenBank/DDBJ whole genome shotgun (WGS) entry which is preliminary data.</text>
</comment>
<evidence type="ECO:0000256" key="6">
    <source>
        <dbReference type="ARBA" id="ARBA00023136"/>
    </source>
</evidence>
<evidence type="ECO:0000259" key="8">
    <source>
        <dbReference type="Pfam" id="PF13190"/>
    </source>
</evidence>
<keyword evidence="10" id="KW-1185">Reference proteome</keyword>
<dbReference type="InterPro" id="IPR025937">
    <property type="entry name" value="PDGLE_dom"/>
</dbReference>
<organism evidence="9 10">
    <name type="scientific">Fonticella tunisiensis</name>
    <dbReference type="NCBI Taxonomy" id="1096341"/>
    <lineage>
        <taxon>Bacteria</taxon>
        <taxon>Bacillati</taxon>
        <taxon>Bacillota</taxon>
        <taxon>Clostridia</taxon>
        <taxon>Eubacteriales</taxon>
        <taxon>Clostridiaceae</taxon>
        <taxon>Fonticella</taxon>
    </lineage>
</organism>
<dbReference type="EMBL" id="SOAZ01000004">
    <property type="protein sequence ID" value="TDT62329.1"/>
    <property type="molecule type" value="Genomic_DNA"/>
</dbReference>
<keyword evidence="2" id="KW-0813">Transport</keyword>
<feature type="transmembrane region" description="Helical" evidence="7">
    <location>
        <begin position="137"/>
        <end position="158"/>
    </location>
</feature>
<evidence type="ECO:0000313" key="9">
    <source>
        <dbReference type="EMBL" id="TDT62329.1"/>
    </source>
</evidence>
<dbReference type="PANTHER" id="PTHR34229">
    <property type="entry name" value="METAL TRANSPORT PROTEIN HI_1621-RELATED"/>
    <property type="match status" value="1"/>
</dbReference>
<dbReference type="GO" id="GO:0000041">
    <property type="term" value="P:transition metal ion transport"/>
    <property type="evidence" value="ECO:0007669"/>
    <property type="project" value="InterPro"/>
</dbReference>
<dbReference type="OrthoDB" id="5395048at2"/>
<name>A0A4R7KT63_9CLOT</name>
<dbReference type="RefSeq" id="WP_133627333.1">
    <property type="nucleotide sequence ID" value="NZ_SOAZ01000004.1"/>
</dbReference>
<dbReference type="NCBIfam" id="NF005598">
    <property type="entry name" value="PRK07331.1"/>
    <property type="match status" value="1"/>
</dbReference>
<evidence type="ECO:0000256" key="3">
    <source>
        <dbReference type="ARBA" id="ARBA00022475"/>
    </source>
</evidence>
<gene>
    <name evidence="9" type="ORF">EDD71_10453</name>
</gene>
<dbReference type="Gene3D" id="1.10.1760.20">
    <property type="match status" value="1"/>
</dbReference>
<evidence type="ECO:0000313" key="10">
    <source>
        <dbReference type="Proteomes" id="UP000295325"/>
    </source>
</evidence>
<dbReference type="Proteomes" id="UP000295325">
    <property type="component" value="Unassembled WGS sequence"/>
</dbReference>
<sequence length="328" mass="34830">MHIPENYLSPSTCAVLGAAMVPVWKRASANVKREFSKKKMPLLGVGAAFSFLIMMFNLPLPGGTTGHAVGAALISILLGPYAASISVTIALAVQALFFGDGGILALGANAFNLAFIMPFTAHYIYKIMMGRGGNRRNYIAAFLAGYVSLNAAALFTAVELGIQPVLFKDASGMPLYNPYGLSISVPAMMIPHLLVAGVVEGIVTAGVYGYIRKVSGEGLNEGRGLKIRPLYVALIVMIILSPLGLLASGTAWGEWGADEIKSIVGFVPQGMEKGFNFKSSLPDYTVPGFSEHMGYILSGIIGVLIIVFLFMAISAALFIKREVKITDK</sequence>